<name>A0A382F902_9ZZZZ</name>
<dbReference type="EMBL" id="UINC01048511">
    <property type="protein sequence ID" value="SVB59122.1"/>
    <property type="molecule type" value="Genomic_DNA"/>
</dbReference>
<organism evidence="1">
    <name type="scientific">marine metagenome</name>
    <dbReference type="NCBI Taxonomy" id="408172"/>
    <lineage>
        <taxon>unclassified sequences</taxon>
        <taxon>metagenomes</taxon>
        <taxon>ecological metagenomes</taxon>
    </lineage>
</organism>
<feature type="non-terminal residue" evidence="1">
    <location>
        <position position="37"/>
    </location>
</feature>
<protein>
    <submittedName>
        <fullName evidence="1">Uncharacterized protein</fullName>
    </submittedName>
</protein>
<proteinExistence type="predicted"/>
<gene>
    <name evidence="1" type="ORF">METZ01_LOCUS211976</name>
</gene>
<evidence type="ECO:0000313" key="1">
    <source>
        <dbReference type="EMBL" id="SVB59122.1"/>
    </source>
</evidence>
<accession>A0A382F902</accession>
<reference evidence="1" key="1">
    <citation type="submission" date="2018-05" db="EMBL/GenBank/DDBJ databases">
        <authorList>
            <person name="Lanie J.A."/>
            <person name="Ng W.-L."/>
            <person name="Kazmierczak K.M."/>
            <person name="Andrzejewski T.M."/>
            <person name="Davidsen T.M."/>
            <person name="Wayne K.J."/>
            <person name="Tettelin H."/>
            <person name="Glass J.I."/>
            <person name="Rusch D."/>
            <person name="Podicherti R."/>
            <person name="Tsui H.-C.T."/>
            <person name="Winkler M.E."/>
        </authorList>
    </citation>
    <scope>NUCLEOTIDE SEQUENCE</scope>
</reference>
<dbReference type="AlphaFoldDB" id="A0A382F902"/>
<sequence length="37" mass="3794">MTSPCIIPVPSPRIINLTVYSAVIPGPIVSPYPASAA</sequence>